<keyword evidence="4" id="KW-1185">Reference proteome</keyword>
<name>A0ABQ8C7W0_BRANA</name>
<dbReference type="Gene3D" id="3.50.50.60">
    <property type="entry name" value="FAD/NAD(P)-binding domain"/>
    <property type="match status" value="1"/>
</dbReference>
<dbReference type="PANTHER" id="PTHR11787:SF19">
    <property type="entry name" value="GUANOSINE NUCLEOTIDE DIPHOSPHATE DISSOCIATION INHIBITOR 2"/>
    <property type="match status" value="1"/>
</dbReference>
<feature type="non-terminal residue" evidence="3">
    <location>
        <position position="1"/>
    </location>
</feature>
<protein>
    <recommendedName>
        <fullName evidence="2">Guanosine nucleotide diphosphate dissociation inhibitor</fullName>
    </recommendedName>
</protein>
<dbReference type="Gene3D" id="3.30.519.10">
    <property type="entry name" value="Guanine Nucleotide Dissociation Inhibitor, domain 2"/>
    <property type="match status" value="1"/>
</dbReference>
<evidence type="ECO:0000313" key="4">
    <source>
        <dbReference type="Proteomes" id="UP000824890"/>
    </source>
</evidence>
<dbReference type="PRINTS" id="PR00892">
    <property type="entry name" value="RABGDI"/>
</dbReference>
<evidence type="ECO:0000313" key="3">
    <source>
        <dbReference type="EMBL" id="KAH0912426.1"/>
    </source>
</evidence>
<proteinExistence type="inferred from homology"/>
<dbReference type="PANTHER" id="PTHR11787">
    <property type="entry name" value="RAB GDP-DISSOCIATION INHIBITOR"/>
    <property type="match status" value="1"/>
</dbReference>
<comment type="similarity">
    <text evidence="1 2">Belongs to the Rab GDI family.</text>
</comment>
<organism evidence="3 4">
    <name type="scientific">Brassica napus</name>
    <name type="common">Rape</name>
    <dbReference type="NCBI Taxonomy" id="3708"/>
    <lineage>
        <taxon>Eukaryota</taxon>
        <taxon>Viridiplantae</taxon>
        <taxon>Streptophyta</taxon>
        <taxon>Embryophyta</taxon>
        <taxon>Tracheophyta</taxon>
        <taxon>Spermatophyta</taxon>
        <taxon>Magnoliopsida</taxon>
        <taxon>eudicotyledons</taxon>
        <taxon>Gunneridae</taxon>
        <taxon>Pentapetalae</taxon>
        <taxon>rosids</taxon>
        <taxon>malvids</taxon>
        <taxon>Brassicales</taxon>
        <taxon>Brassicaceae</taxon>
        <taxon>Brassiceae</taxon>
        <taxon>Brassica</taxon>
    </lineage>
</organism>
<dbReference type="EMBL" id="JAGKQM010000009">
    <property type="protein sequence ID" value="KAH0912426.1"/>
    <property type="molecule type" value="Genomic_DNA"/>
</dbReference>
<gene>
    <name evidence="3" type="ORF">HID58_035747</name>
</gene>
<dbReference type="InterPro" id="IPR036188">
    <property type="entry name" value="FAD/NAD-bd_sf"/>
</dbReference>
<dbReference type="Proteomes" id="UP000824890">
    <property type="component" value="Unassembled WGS sequence"/>
</dbReference>
<accession>A0ABQ8C7W0</accession>
<evidence type="ECO:0000256" key="2">
    <source>
        <dbReference type="RuleBase" id="RU363124"/>
    </source>
</evidence>
<evidence type="ECO:0000256" key="1">
    <source>
        <dbReference type="ARBA" id="ARBA00005593"/>
    </source>
</evidence>
<dbReference type="InterPro" id="IPR018203">
    <property type="entry name" value="GDP_dissociation_inhibitor"/>
</dbReference>
<sequence length="559" mass="62033">PRITLASRVSSLESHLSGVASASASVTLVVSVTRVSSRASLASHLSRIASLESRISRIASLSHRISRVAPLSHRISLASHLSSRASLTSTSMGSILYFAPQRKSIQCHLWHCQRAYQPYCSSSHSELALLGEEGRNAIVIADGMKDQEINEISGKIVRSTVQGKRCGIPHVFPSDLCSNPWELEGFVFNRELELDETRRSWVFFCENNPEDFGTVWKLVGGSKEISPGIYCQKYILTPDYASPGGRFLLSKVTGWRFSLALYWMTFLAAEPKVESEEDGKVTVVTSEGETSKRKLIDCDPSSQLPNKATKIGRVDGAMESPNTNVSHSVHVLAHKSDMNVFCLYSHNVAAKGKFIAFVSTDAETENPQTELKAGIDLLCPVDEIFFDMYDRYEPANEPASDNCFISTSYDATTQFETTVADVLNMYTLITGEVNVLTFFATDDYNEKDSKTHSGMVDNTIAIMSHPIPNTNDPRSVHVIISQKQLAHKSDILKMKAILMLVVNPSLDHNFIAKTDNYFAMFRKYNDVCLLLFILPQRGPPRESSSHLFLNDAETDNPQP</sequence>
<dbReference type="SUPFAM" id="SSF51905">
    <property type="entry name" value="FAD/NAD(P)-binding domain"/>
    <property type="match status" value="1"/>
</dbReference>
<reference evidence="3 4" key="1">
    <citation type="submission" date="2021-05" db="EMBL/GenBank/DDBJ databases">
        <title>Genome Assembly of Synthetic Allotetraploid Brassica napus Reveals Homoeologous Exchanges between Subgenomes.</title>
        <authorList>
            <person name="Davis J.T."/>
        </authorList>
    </citation>
    <scope>NUCLEOTIDE SEQUENCE [LARGE SCALE GENOMIC DNA]</scope>
    <source>
        <strain evidence="4">cv. Da-Ae</strain>
        <tissue evidence="3">Seedling</tissue>
    </source>
</reference>
<dbReference type="Pfam" id="PF00996">
    <property type="entry name" value="GDI"/>
    <property type="match status" value="2"/>
</dbReference>
<comment type="caution">
    <text evidence="3">The sequence shown here is derived from an EMBL/GenBank/DDBJ whole genome shotgun (WGS) entry which is preliminary data.</text>
</comment>
<dbReference type="SUPFAM" id="SSF54373">
    <property type="entry name" value="FAD-linked reductases, C-terminal domain"/>
    <property type="match status" value="2"/>
</dbReference>
<dbReference type="InterPro" id="IPR000806">
    <property type="entry name" value="RabGDI"/>
</dbReference>